<dbReference type="Proteomes" id="UP000814033">
    <property type="component" value="Unassembled WGS sequence"/>
</dbReference>
<organism evidence="1 2">
    <name type="scientific">Auriscalpium vulgare</name>
    <dbReference type="NCBI Taxonomy" id="40419"/>
    <lineage>
        <taxon>Eukaryota</taxon>
        <taxon>Fungi</taxon>
        <taxon>Dikarya</taxon>
        <taxon>Basidiomycota</taxon>
        <taxon>Agaricomycotina</taxon>
        <taxon>Agaricomycetes</taxon>
        <taxon>Russulales</taxon>
        <taxon>Auriscalpiaceae</taxon>
        <taxon>Auriscalpium</taxon>
    </lineage>
</organism>
<accession>A0ACB8S8U6</accession>
<gene>
    <name evidence="1" type="ORF">FA95DRAFT_1242886</name>
</gene>
<name>A0ACB8S8U6_9AGAM</name>
<keyword evidence="2" id="KW-1185">Reference proteome</keyword>
<reference evidence="1" key="2">
    <citation type="journal article" date="2022" name="New Phytol.">
        <title>Evolutionary transition to the ectomycorrhizal habit in the genomes of a hyperdiverse lineage of mushroom-forming fungi.</title>
        <authorList>
            <person name="Looney B."/>
            <person name="Miyauchi S."/>
            <person name="Morin E."/>
            <person name="Drula E."/>
            <person name="Courty P.E."/>
            <person name="Kohler A."/>
            <person name="Kuo A."/>
            <person name="LaButti K."/>
            <person name="Pangilinan J."/>
            <person name="Lipzen A."/>
            <person name="Riley R."/>
            <person name="Andreopoulos W."/>
            <person name="He G."/>
            <person name="Johnson J."/>
            <person name="Nolan M."/>
            <person name="Tritt A."/>
            <person name="Barry K.W."/>
            <person name="Grigoriev I.V."/>
            <person name="Nagy L.G."/>
            <person name="Hibbett D."/>
            <person name="Henrissat B."/>
            <person name="Matheny P.B."/>
            <person name="Labbe J."/>
            <person name="Martin F.M."/>
        </authorList>
    </citation>
    <scope>NUCLEOTIDE SEQUENCE</scope>
    <source>
        <strain evidence="1">FP105234-sp</strain>
    </source>
</reference>
<protein>
    <submittedName>
        <fullName evidence="1">Uncharacterized protein</fullName>
    </submittedName>
</protein>
<dbReference type="EMBL" id="MU275844">
    <property type="protein sequence ID" value="KAI0052607.1"/>
    <property type="molecule type" value="Genomic_DNA"/>
</dbReference>
<proteinExistence type="predicted"/>
<sequence length="181" mass="19508">MSVASDGDGDNDADPQEVVSNTEIRRQLLDVAQGKQEYQRLDLDDVTWLDAPDSGDEGPLRIREVDSGPGKGRMPQQEALDVVMPRKRKGGIDKQLKERMEHWAKEEGSLRHTGGTGRGGAGASVTGLSKAKPVGAVKDGRAQPSRAGSGGQRQDTRKPVRKTASVLSAVSDRRARFEGHN</sequence>
<comment type="caution">
    <text evidence="1">The sequence shown here is derived from an EMBL/GenBank/DDBJ whole genome shotgun (WGS) entry which is preliminary data.</text>
</comment>
<evidence type="ECO:0000313" key="2">
    <source>
        <dbReference type="Proteomes" id="UP000814033"/>
    </source>
</evidence>
<evidence type="ECO:0000313" key="1">
    <source>
        <dbReference type="EMBL" id="KAI0052607.1"/>
    </source>
</evidence>
<reference evidence="1" key="1">
    <citation type="submission" date="2021-02" db="EMBL/GenBank/DDBJ databases">
        <authorList>
            <consortium name="DOE Joint Genome Institute"/>
            <person name="Ahrendt S."/>
            <person name="Looney B.P."/>
            <person name="Miyauchi S."/>
            <person name="Morin E."/>
            <person name="Drula E."/>
            <person name="Courty P.E."/>
            <person name="Chicoki N."/>
            <person name="Fauchery L."/>
            <person name="Kohler A."/>
            <person name="Kuo A."/>
            <person name="Labutti K."/>
            <person name="Pangilinan J."/>
            <person name="Lipzen A."/>
            <person name="Riley R."/>
            <person name="Andreopoulos W."/>
            <person name="He G."/>
            <person name="Johnson J."/>
            <person name="Barry K.W."/>
            <person name="Grigoriev I.V."/>
            <person name="Nagy L."/>
            <person name="Hibbett D."/>
            <person name="Henrissat B."/>
            <person name="Matheny P.B."/>
            <person name="Labbe J."/>
            <person name="Martin F."/>
        </authorList>
    </citation>
    <scope>NUCLEOTIDE SEQUENCE</scope>
    <source>
        <strain evidence="1">FP105234-sp</strain>
    </source>
</reference>